<dbReference type="Proteomes" id="UP000694888">
    <property type="component" value="Unplaced"/>
</dbReference>
<organism evidence="5 6">
    <name type="scientific">Aplysia californica</name>
    <name type="common">California sea hare</name>
    <dbReference type="NCBI Taxonomy" id="6500"/>
    <lineage>
        <taxon>Eukaryota</taxon>
        <taxon>Metazoa</taxon>
        <taxon>Spiralia</taxon>
        <taxon>Lophotrochozoa</taxon>
        <taxon>Mollusca</taxon>
        <taxon>Gastropoda</taxon>
        <taxon>Heterobranchia</taxon>
        <taxon>Euthyneura</taxon>
        <taxon>Tectipleura</taxon>
        <taxon>Aplysiida</taxon>
        <taxon>Aplysioidea</taxon>
        <taxon>Aplysiidae</taxon>
        <taxon>Aplysia</taxon>
    </lineage>
</organism>
<keyword evidence="2" id="KW-0540">Nuclease</keyword>
<reference evidence="6" key="1">
    <citation type="submission" date="2025-08" db="UniProtKB">
        <authorList>
            <consortium name="RefSeq"/>
        </authorList>
    </citation>
    <scope>IDENTIFICATION</scope>
</reference>
<name>A0ABM0K7X7_APLCA</name>
<dbReference type="GeneID" id="101856061"/>
<accession>A0ABM0K7X7</accession>
<protein>
    <recommendedName>
        <fullName evidence="2">Decapping nuclease</fullName>
        <ecNumber evidence="2">3.6.1.-</ecNumber>
    </recommendedName>
</protein>
<feature type="region of interest" description="Disordered" evidence="3">
    <location>
        <begin position="1"/>
        <end position="33"/>
    </location>
</feature>
<dbReference type="InterPro" id="IPR039039">
    <property type="entry name" value="RAI1-like_fam"/>
</dbReference>
<comment type="similarity">
    <text evidence="1 2">Belongs to the DXO/Dom3Z family.</text>
</comment>
<dbReference type="Pfam" id="PF08652">
    <property type="entry name" value="RAI1"/>
    <property type="match status" value="1"/>
</dbReference>
<comment type="cofactor">
    <cofactor evidence="2">
        <name>a divalent metal cation</name>
        <dbReference type="ChEBI" id="CHEBI:60240"/>
    </cofactor>
</comment>
<keyword evidence="2" id="KW-0694">RNA-binding</keyword>
<comment type="subcellular location">
    <subcellularLocation>
        <location evidence="2">Nucleus</location>
    </subcellularLocation>
</comment>
<sequence length="384" mass="44220">MMEAAGPSQRSTSRARLSALSTDPSNYNKSFPDFTEPREIGKFSIDAEGEFRHDAHQLKIYCSPQNPGRCQFDLTVGIDNMILREEIYTEKFKSVLRWIMEGENASLMGPAGESAHLTDRRLHRLSADFVCTRGLLSRLLVLPFERNDELALIVTKFRGTYFLCEVNTPKPSYPMQEEMSKWGYKFEQYVTADKETGEPDLSKPINTNEHFYSVLRSQIGPHSLVCRGEVDCEDLTREEGDRYVELKTSVLQDTPKRKINFLRFKLIKWWAQSVLAGVSVVMCGFRDNNGMVRSLESYEVKEMPALAKNPAVTGPWTPNVCFNFLEAFFDFVKANITEDNENCAYVFRGKSDKVGMTFEKRENEEEFKFLPDWFINWDAWDNAV</sequence>
<keyword evidence="5" id="KW-1185">Reference proteome</keyword>
<evidence type="ECO:0000313" key="5">
    <source>
        <dbReference type="Proteomes" id="UP000694888"/>
    </source>
</evidence>
<keyword evidence="2" id="KW-0539">Nucleus</keyword>
<dbReference type="PANTHER" id="PTHR12395">
    <property type="entry name" value="DOM-3 RELATED"/>
    <property type="match status" value="1"/>
</dbReference>
<dbReference type="InterPro" id="IPR013961">
    <property type="entry name" value="RAI1"/>
</dbReference>
<comment type="function">
    <text evidence="2">Decapping enzyme for NAD-capped RNAs: specifically hydrolyzes the nicotinamide adenine dinucleotide (NAD) cap from a subset of RNAs by removing the entire NAD moiety from the 5'-end of an NAD-capped RNA.</text>
</comment>
<keyword evidence="2" id="KW-0378">Hydrolase</keyword>
<evidence type="ECO:0000256" key="3">
    <source>
        <dbReference type="SAM" id="MobiDB-lite"/>
    </source>
</evidence>
<evidence type="ECO:0000256" key="1">
    <source>
        <dbReference type="ARBA" id="ARBA00006562"/>
    </source>
</evidence>
<evidence type="ECO:0000259" key="4">
    <source>
        <dbReference type="Pfam" id="PF08652"/>
    </source>
</evidence>
<dbReference type="EC" id="3.6.1.-" evidence="2"/>
<gene>
    <name evidence="6" type="primary">LOC101856061</name>
</gene>
<keyword evidence="2" id="KW-0547">Nucleotide-binding</keyword>
<feature type="domain" description="RAI1-like" evidence="4">
    <location>
        <begin position="36"/>
        <end position="374"/>
    </location>
</feature>
<dbReference type="RefSeq" id="XP_005110922.2">
    <property type="nucleotide sequence ID" value="XM_005110865.3"/>
</dbReference>
<dbReference type="PANTHER" id="PTHR12395:SF9">
    <property type="entry name" value="DECAPPING AND EXORIBONUCLEASE PROTEIN"/>
    <property type="match status" value="1"/>
</dbReference>
<evidence type="ECO:0000313" key="6">
    <source>
        <dbReference type="RefSeq" id="XP_005110922.2"/>
    </source>
</evidence>
<feature type="compositionally biased region" description="Low complexity" evidence="3">
    <location>
        <begin position="10"/>
        <end position="22"/>
    </location>
</feature>
<evidence type="ECO:0000256" key="2">
    <source>
        <dbReference type="RuleBase" id="RU367113"/>
    </source>
</evidence>
<proteinExistence type="inferred from homology"/>
<keyword evidence="2" id="KW-0479">Metal-binding</keyword>